<reference evidence="7" key="1">
    <citation type="submission" date="2019-02" db="EMBL/GenBank/DDBJ databases">
        <title>Glaciihabitans arcticus sp. nov., a psychrotolerant bacterium isolated from polar soil.</title>
        <authorList>
            <person name="Dahal R.H."/>
        </authorList>
    </citation>
    <scope>NUCLEOTIDE SEQUENCE [LARGE SCALE GENOMIC DNA]</scope>
    <source>
        <strain evidence="7">RP-3-7</strain>
    </source>
</reference>
<name>A0A4Q9GTX7_9MICO</name>
<sequence length="121" mass="12779">MEIALWIVASIVAAFYLMAGGMKTFKTVDFVEKAPWAKRMGVPLVRVVGILELLGAVGIVLPQLTGIGAPALTIIAAGCLALVQIVAIGIHIAEKSLGSLPINVAMVILPLFVMIGRLFWV</sequence>
<keyword evidence="2 5" id="KW-0812">Transmembrane</keyword>
<dbReference type="AlphaFoldDB" id="A0A4Q9GTX7"/>
<keyword evidence="4 5" id="KW-0472">Membrane</keyword>
<dbReference type="InterPro" id="IPR032808">
    <property type="entry name" value="DoxX"/>
</dbReference>
<proteinExistence type="predicted"/>
<organism evidence="6 7">
    <name type="scientific">Glaciihabitans arcticus</name>
    <dbReference type="NCBI Taxonomy" id="2668039"/>
    <lineage>
        <taxon>Bacteria</taxon>
        <taxon>Bacillati</taxon>
        <taxon>Actinomycetota</taxon>
        <taxon>Actinomycetes</taxon>
        <taxon>Micrococcales</taxon>
        <taxon>Microbacteriaceae</taxon>
        <taxon>Glaciihabitans</taxon>
    </lineage>
</organism>
<dbReference type="EMBL" id="SISG01000001">
    <property type="protein sequence ID" value="TBN58181.1"/>
    <property type="molecule type" value="Genomic_DNA"/>
</dbReference>
<comment type="subcellular location">
    <subcellularLocation>
        <location evidence="1">Membrane</location>
        <topology evidence="1">Multi-pass membrane protein</topology>
    </subcellularLocation>
</comment>
<protein>
    <submittedName>
        <fullName evidence="6">DoxX family protein</fullName>
    </submittedName>
</protein>
<evidence type="ECO:0000256" key="4">
    <source>
        <dbReference type="ARBA" id="ARBA00023136"/>
    </source>
</evidence>
<feature type="transmembrane region" description="Helical" evidence="5">
    <location>
        <begin position="67"/>
        <end position="88"/>
    </location>
</feature>
<dbReference type="RefSeq" id="WP_130982288.1">
    <property type="nucleotide sequence ID" value="NZ_SISG01000001.1"/>
</dbReference>
<keyword evidence="3 5" id="KW-1133">Transmembrane helix</keyword>
<feature type="transmembrane region" description="Helical" evidence="5">
    <location>
        <begin position="43"/>
        <end position="61"/>
    </location>
</feature>
<evidence type="ECO:0000313" key="6">
    <source>
        <dbReference type="EMBL" id="TBN58181.1"/>
    </source>
</evidence>
<feature type="transmembrane region" description="Helical" evidence="5">
    <location>
        <begin position="6"/>
        <end position="22"/>
    </location>
</feature>
<accession>A0A4Q9GTX7</accession>
<dbReference type="Proteomes" id="UP000294194">
    <property type="component" value="Unassembled WGS sequence"/>
</dbReference>
<evidence type="ECO:0000256" key="5">
    <source>
        <dbReference type="SAM" id="Phobius"/>
    </source>
</evidence>
<evidence type="ECO:0000256" key="1">
    <source>
        <dbReference type="ARBA" id="ARBA00004141"/>
    </source>
</evidence>
<dbReference type="GO" id="GO:0016020">
    <property type="term" value="C:membrane"/>
    <property type="evidence" value="ECO:0007669"/>
    <property type="project" value="UniProtKB-SubCell"/>
</dbReference>
<evidence type="ECO:0000313" key="7">
    <source>
        <dbReference type="Proteomes" id="UP000294194"/>
    </source>
</evidence>
<feature type="transmembrane region" description="Helical" evidence="5">
    <location>
        <begin position="100"/>
        <end position="120"/>
    </location>
</feature>
<evidence type="ECO:0000256" key="2">
    <source>
        <dbReference type="ARBA" id="ARBA00022692"/>
    </source>
</evidence>
<keyword evidence="7" id="KW-1185">Reference proteome</keyword>
<evidence type="ECO:0000256" key="3">
    <source>
        <dbReference type="ARBA" id="ARBA00022989"/>
    </source>
</evidence>
<dbReference type="Pfam" id="PF13564">
    <property type="entry name" value="DoxX_2"/>
    <property type="match status" value="1"/>
</dbReference>
<comment type="caution">
    <text evidence="6">The sequence shown here is derived from an EMBL/GenBank/DDBJ whole genome shotgun (WGS) entry which is preliminary data.</text>
</comment>
<gene>
    <name evidence="6" type="ORF">EYE40_12715</name>
</gene>